<dbReference type="Pfam" id="PF07859">
    <property type="entry name" value="Abhydrolase_3"/>
    <property type="match status" value="1"/>
</dbReference>
<sequence>MPSIQHNLLKLSLKTAGLAFSFSKPSVQGMRSLLELMSLYTYMPWGVHFRTLDIDGMYAEWITPSDARPEKVVLYLHGGAYALGSPNTHRAFVGHLAKEIGANALVIDYRKAPENPFPAALEDAVKAYEWLLHGDYLPKNIILAGDSAGGGLSLATLINLRDKQMPLPAAALLFSPWVDLTLSGESILRNRDNDKILEAWELHEIGDDYAGAYSLDHPLVSPLFANLEGLPPLLIQASDGEVLYSDATRLRDKAEAAGVRVELQIWHDLIHWWHLFGKFLPEAVEAIEEAARFARKVWKIGEFEHRLKLTENQNQDDKAVA</sequence>
<evidence type="ECO:0000256" key="1">
    <source>
        <dbReference type="ARBA" id="ARBA00010515"/>
    </source>
</evidence>
<name>A0A846MTY6_9BACT</name>
<accession>A0A846MTY6</accession>
<proteinExistence type="inferred from homology"/>
<dbReference type="PANTHER" id="PTHR48081">
    <property type="entry name" value="AB HYDROLASE SUPERFAMILY PROTEIN C4A8.06C"/>
    <property type="match status" value="1"/>
</dbReference>
<evidence type="ECO:0000313" key="5">
    <source>
        <dbReference type="Proteomes" id="UP000537126"/>
    </source>
</evidence>
<gene>
    <name evidence="4" type="ORF">FHS56_002325</name>
</gene>
<keyword evidence="5" id="KW-1185">Reference proteome</keyword>
<dbReference type="InterPro" id="IPR013094">
    <property type="entry name" value="AB_hydrolase_3"/>
</dbReference>
<organism evidence="4 5">
    <name type="scientific">Thermonema lapsum</name>
    <dbReference type="NCBI Taxonomy" id="28195"/>
    <lineage>
        <taxon>Bacteria</taxon>
        <taxon>Pseudomonadati</taxon>
        <taxon>Bacteroidota</taxon>
        <taxon>Cytophagia</taxon>
        <taxon>Cytophagales</taxon>
        <taxon>Thermonemataceae</taxon>
        <taxon>Thermonema</taxon>
    </lineage>
</organism>
<dbReference type="PANTHER" id="PTHR48081:SF30">
    <property type="entry name" value="ACETYL-HYDROLASE LIPR-RELATED"/>
    <property type="match status" value="1"/>
</dbReference>
<dbReference type="Gene3D" id="3.40.50.1820">
    <property type="entry name" value="alpha/beta hydrolase"/>
    <property type="match status" value="1"/>
</dbReference>
<dbReference type="EMBL" id="JAASRN010000007">
    <property type="protein sequence ID" value="NIK74792.1"/>
    <property type="molecule type" value="Genomic_DNA"/>
</dbReference>
<dbReference type="PROSITE" id="PS01173">
    <property type="entry name" value="LIPASE_GDXG_HIS"/>
    <property type="match status" value="1"/>
</dbReference>
<dbReference type="SUPFAM" id="SSF53474">
    <property type="entry name" value="alpha/beta-Hydrolases"/>
    <property type="match status" value="1"/>
</dbReference>
<dbReference type="InterPro" id="IPR050300">
    <property type="entry name" value="GDXG_lipolytic_enzyme"/>
</dbReference>
<reference evidence="4 5" key="1">
    <citation type="submission" date="2020-03" db="EMBL/GenBank/DDBJ databases">
        <title>Genomic Encyclopedia of Type Strains, Phase IV (KMG-IV): sequencing the most valuable type-strain genomes for metagenomic binning, comparative biology and taxonomic classification.</title>
        <authorList>
            <person name="Goeker M."/>
        </authorList>
    </citation>
    <scope>NUCLEOTIDE SEQUENCE [LARGE SCALE GENOMIC DNA]</scope>
    <source>
        <strain evidence="4 5">DSM 5718</strain>
    </source>
</reference>
<protein>
    <submittedName>
        <fullName evidence="4">Acetyl esterase/lipase</fullName>
    </submittedName>
</protein>
<comment type="caution">
    <text evidence="4">The sequence shown here is derived from an EMBL/GenBank/DDBJ whole genome shotgun (WGS) entry which is preliminary data.</text>
</comment>
<dbReference type="RefSeq" id="WP_166920908.1">
    <property type="nucleotide sequence ID" value="NZ_JAASRN010000007.1"/>
</dbReference>
<keyword evidence="2" id="KW-0378">Hydrolase</keyword>
<dbReference type="InterPro" id="IPR002168">
    <property type="entry name" value="Lipase_GDXG_HIS_AS"/>
</dbReference>
<dbReference type="InterPro" id="IPR029058">
    <property type="entry name" value="AB_hydrolase_fold"/>
</dbReference>
<dbReference type="GO" id="GO:0004806">
    <property type="term" value="F:triacylglycerol lipase activity"/>
    <property type="evidence" value="ECO:0007669"/>
    <property type="project" value="TreeGrafter"/>
</dbReference>
<dbReference type="Proteomes" id="UP000537126">
    <property type="component" value="Unassembled WGS sequence"/>
</dbReference>
<evidence type="ECO:0000256" key="2">
    <source>
        <dbReference type="ARBA" id="ARBA00022801"/>
    </source>
</evidence>
<feature type="domain" description="Alpha/beta hydrolase fold-3" evidence="3">
    <location>
        <begin position="73"/>
        <end position="274"/>
    </location>
</feature>
<dbReference type="AlphaFoldDB" id="A0A846MTY6"/>
<evidence type="ECO:0000259" key="3">
    <source>
        <dbReference type="Pfam" id="PF07859"/>
    </source>
</evidence>
<comment type="similarity">
    <text evidence="1">Belongs to the 'GDXG' lipolytic enzyme family.</text>
</comment>
<evidence type="ECO:0000313" key="4">
    <source>
        <dbReference type="EMBL" id="NIK74792.1"/>
    </source>
</evidence>